<dbReference type="SMART" id="SM00365">
    <property type="entry name" value="LRR_SD22"/>
    <property type="match status" value="5"/>
</dbReference>
<dbReference type="SMART" id="SM00789">
    <property type="entry name" value="Ad_cyc_g-alpha"/>
    <property type="match status" value="1"/>
</dbReference>
<name>A0A1B9GT36_9TREE</name>
<dbReference type="Pfam" id="PF13855">
    <property type="entry name" value="LRR_8"/>
    <property type="match status" value="2"/>
</dbReference>
<feature type="region of interest" description="Disordered" evidence="4">
    <location>
        <begin position="350"/>
        <end position="600"/>
    </location>
</feature>
<feature type="compositionally biased region" description="Polar residues" evidence="4">
    <location>
        <begin position="805"/>
        <end position="819"/>
    </location>
</feature>
<dbReference type="GO" id="GO:0006171">
    <property type="term" value="P:cAMP biosynthetic process"/>
    <property type="evidence" value="ECO:0007669"/>
    <property type="project" value="InterPro"/>
</dbReference>
<feature type="compositionally biased region" description="Low complexity" evidence="4">
    <location>
        <begin position="699"/>
        <end position="711"/>
    </location>
</feature>
<gene>
    <name evidence="7" type="ORF">I316_04192</name>
</gene>
<dbReference type="SMART" id="SM00332">
    <property type="entry name" value="PP2Cc"/>
    <property type="match status" value="1"/>
</dbReference>
<dbReference type="SMART" id="SM00044">
    <property type="entry name" value="CYCc"/>
    <property type="match status" value="1"/>
</dbReference>
<dbReference type="InterPro" id="IPR001611">
    <property type="entry name" value="Leu-rich_rpt"/>
</dbReference>
<feature type="region of interest" description="Disordered" evidence="4">
    <location>
        <begin position="2307"/>
        <end position="2371"/>
    </location>
</feature>
<keyword evidence="2" id="KW-0479">Metal-binding</keyword>
<feature type="compositionally biased region" description="Basic and acidic residues" evidence="4">
    <location>
        <begin position="214"/>
        <end position="237"/>
    </location>
</feature>
<dbReference type="Proteomes" id="UP000092666">
    <property type="component" value="Unassembled WGS sequence"/>
</dbReference>
<feature type="compositionally biased region" description="Low complexity" evidence="4">
    <location>
        <begin position="932"/>
        <end position="943"/>
    </location>
</feature>
<dbReference type="InterPro" id="IPR001932">
    <property type="entry name" value="PPM-type_phosphatase-like_dom"/>
</dbReference>
<organism evidence="7 8">
    <name type="scientific">Kwoniella heveanensis BCC8398</name>
    <dbReference type="NCBI Taxonomy" id="1296120"/>
    <lineage>
        <taxon>Eukaryota</taxon>
        <taxon>Fungi</taxon>
        <taxon>Dikarya</taxon>
        <taxon>Basidiomycota</taxon>
        <taxon>Agaricomycotina</taxon>
        <taxon>Tremellomycetes</taxon>
        <taxon>Tremellales</taxon>
        <taxon>Cryptococcaceae</taxon>
        <taxon>Kwoniella</taxon>
    </lineage>
</organism>
<feature type="domain" description="Guanylate cyclase" evidence="5">
    <location>
        <begin position="2043"/>
        <end position="2179"/>
    </location>
</feature>
<dbReference type="InterPro" id="IPR013716">
    <property type="entry name" value="Adenylate_cyclase_G-a-bd"/>
</dbReference>
<dbReference type="InterPro" id="IPR055071">
    <property type="entry name" value="RA_PHLPP-like"/>
</dbReference>
<feature type="compositionally biased region" description="Low complexity" evidence="4">
    <location>
        <begin position="904"/>
        <end position="918"/>
    </location>
</feature>
<dbReference type="PANTHER" id="PTHR48051">
    <property type="match status" value="1"/>
</dbReference>
<feature type="compositionally biased region" description="Low complexity" evidence="4">
    <location>
        <begin position="829"/>
        <end position="842"/>
    </location>
</feature>
<dbReference type="PROSITE" id="PS51450">
    <property type="entry name" value="LRR"/>
    <property type="match status" value="4"/>
</dbReference>
<dbReference type="SUPFAM" id="SSF55073">
    <property type="entry name" value="Nucleotide cyclase"/>
    <property type="match status" value="1"/>
</dbReference>
<feature type="compositionally biased region" description="Acidic residues" evidence="4">
    <location>
        <begin position="872"/>
        <end position="896"/>
    </location>
</feature>
<dbReference type="GO" id="GO:0000287">
    <property type="term" value="F:magnesium ion binding"/>
    <property type="evidence" value="ECO:0007669"/>
    <property type="project" value="InterPro"/>
</dbReference>
<feature type="compositionally biased region" description="Polar residues" evidence="4">
    <location>
        <begin position="574"/>
        <end position="599"/>
    </location>
</feature>
<dbReference type="OrthoDB" id="2021138at2759"/>
<feature type="compositionally biased region" description="Low complexity" evidence="4">
    <location>
        <begin position="556"/>
        <end position="567"/>
    </location>
</feature>
<feature type="compositionally biased region" description="Low complexity" evidence="4">
    <location>
        <begin position="7"/>
        <end position="22"/>
    </location>
</feature>
<keyword evidence="1" id="KW-0433">Leucine-rich repeat</keyword>
<dbReference type="CDD" id="cd00143">
    <property type="entry name" value="PP2Cc"/>
    <property type="match status" value="1"/>
</dbReference>
<keyword evidence="8" id="KW-1185">Reference proteome</keyword>
<proteinExistence type="predicted"/>
<feature type="domain" description="PPM-type phosphatase" evidence="6">
    <location>
        <begin position="1702"/>
        <end position="1983"/>
    </location>
</feature>
<dbReference type="PROSITE" id="PS51746">
    <property type="entry name" value="PPM_2"/>
    <property type="match status" value="1"/>
</dbReference>
<feature type="region of interest" description="Disordered" evidence="4">
    <location>
        <begin position="1"/>
        <end position="308"/>
    </location>
</feature>
<dbReference type="SUPFAM" id="SSF81606">
    <property type="entry name" value="PP2C-like"/>
    <property type="match status" value="1"/>
</dbReference>
<dbReference type="InterPro" id="IPR029787">
    <property type="entry name" value="Nucleotide_cyclase"/>
</dbReference>
<evidence type="ECO:0000256" key="1">
    <source>
        <dbReference type="ARBA" id="ARBA00022614"/>
    </source>
</evidence>
<feature type="compositionally biased region" description="Polar residues" evidence="4">
    <location>
        <begin position="462"/>
        <end position="472"/>
    </location>
</feature>
<evidence type="ECO:0000256" key="2">
    <source>
        <dbReference type="ARBA" id="ARBA00022723"/>
    </source>
</evidence>
<evidence type="ECO:0000313" key="8">
    <source>
        <dbReference type="Proteomes" id="UP000092666"/>
    </source>
</evidence>
<dbReference type="Pfam" id="PF00211">
    <property type="entry name" value="Guanylate_cyc"/>
    <property type="match status" value="1"/>
</dbReference>
<evidence type="ECO:0000259" key="5">
    <source>
        <dbReference type="PROSITE" id="PS50125"/>
    </source>
</evidence>
<feature type="region of interest" description="Disordered" evidence="4">
    <location>
        <begin position="696"/>
        <end position="716"/>
    </location>
</feature>
<dbReference type="GO" id="GO:0004016">
    <property type="term" value="F:adenylate cyclase activity"/>
    <property type="evidence" value="ECO:0007669"/>
    <property type="project" value="InterPro"/>
</dbReference>
<dbReference type="Gene3D" id="3.30.70.1230">
    <property type="entry name" value="Nucleotide cyclase"/>
    <property type="match status" value="1"/>
</dbReference>
<dbReference type="SMART" id="SM00369">
    <property type="entry name" value="LRR_TYP"/>
    <property type="match status" value="12"/>
</dbReference>
<evidence type="ECO:0000256" key="4">
    <source>
        <dbReference type="SAM" id="MobiDB-lite"/>
    </source>
</evidence>
<evidence type="ECO:0000256" key="3">
    <source>
        <dbReference type="ARBA" id="ARBA00022737"/>
    </source>
</evidence>
<feature type="compositionally biased region" description="Low complexity" evidence="4">
    <location>
        <begin position="2308"/>
        <end position="2346"/>
    </location>
</feature>
<dbReference type="InterPro" id="IPR001054">
    <property type="entry name" value="A/G_cyclase"/>
</dbReference>
<keyword evidence="3" id="KW-0677">Repeat</keyword>
<dbReference type="EMBL" id="KI669501">
    <property type="protein sequence ID" value="OCF34239.1"/>
    <property type="molecule type" value="Genomic_DNA"/>
</dbReference>
<feature type="compositionally biased region" description="Polar residues" evidence="4">
    <location>
        <begin position="484"/>
        <end position="498"/>
    </location>
</feature>
<dbReference type="InterPro" id="IPR032675">
    <property type="entry name" value="LRR_dom_sf"/>
</dbReference>
<dbReference type="InterPro" id="IPR003591">
    <property type="entry name" value="Leu-rich_rpt_typical-subtyp"/>
</dbReference>
<dbReference type="Pfam" id="PF23010">
    <property type="entry name" value="RA_3"/>
    <property type="match status" value="1"/>
</dbReference>
<reference evidence="7 8" key="1">
    <citation type="submission" date="2013-07" db="EMBL/GenBank/DDBJ databases">
        <title>The Genome Sequence of Cryptococcus heveanensis BCC8398.</title>
        <authorList>
            <consortium name="The Broad Institute Genome Sequencing Platform"/>
            <person name="Cuomo C."/>
            <person name="Litvintseva A."/>
            <person name="Chen Y."/>
            <person name="Heitman J."/>
            <person name="Sun S."/>
            <person name="Springer D."/>
            <person name="Dromer F."/>
            <person name="Young S.K."/>
            <person name="Zeng Q."/>
            <person name="Gargeya S."/>
            <person name="Fitzgerald M."/>
            <person name="Abouelleil A."/>
            <person name="Alvarado L."/>
            <person name="Berlin A.M."/>
            <person name="Chapman S.B."/>
            <person name="Dewar J."/>
            <person name="Goldberg J."/>
            <person name="Griggs A."/>
            <person name="Gujja S."/>
            <person name="Hansen M."/>
            <person name="Howarth C."/>
            <person name="Imamovic A."/>
            <person name="Larimer J."/>
            <person name="McCowan C."/>
            <person name="Murphy C."/>
            <person name="Pearson M."/>
            <person name="Priest M."/>
            <person name="Roberts A."/>
            <person name="Saif S."/>
            <person name="Shea T."/>
            <person name="Sykes S."/>
            <person name="Wortman J."/>
            <person name="Nusbaum C."/>
            <person name="Birren B."/>
        </authorList>
    </citation>
    <scope>NUCLEOTIDE SEQUENCE [LARGE SCALE GENOMIC DNA]</scope>
    <source>
        <strain evidence="7 8">BCC8398</strain>
    </source>
</reference>
<accession>A0A1B9GT36</accession>
<sequence length="2440" mass="263126">MSIFRRSTVAHSASTSTSNNSVPDLGNPIQINPGASSSSSSSTSNTRQHGTDTSPTRSIAGRSDRTTVPPPSSSGPGGSPASTFSAKISHIPHPHIPHPHAHAHKHSHSQVDEQMIDPFSPSESPEKKRRHLDALDPSAASPASSSTSQQPTASASSSFAANASLGPPASPSATRTRSPKGFPRTPASPSLTTDGGRKKHSPRAKNGTSGARMESAEEGEKRRSRIKAEKENGEQHRSLVPGHPPSEDDQDRRESLALSVDEDGRRDSFLDDDLPPQRNVNKVSPLAKRLGEEPPFMLPHPSKSSTSQTYPGVVIGSFAGGGATDSLGFAQGMGFEGGMDDILDPMAAPRSTGRQGSTGGQAAPNIAPWLMDDEPSKTPTPTQTPGSITPQFDERAASKGPAATVRDTSSKKGSLPVLNHFSSVPSLPKIRRPGAVEPIPESSSTSRAGSNPSIHNLPGGQTPMTTSSTSIRESGGRSRNNSNDSLQTLSAVQRSTRGGSPAAEAPQALHHQASKHTGGRIGRFGSTASNVSGAGSTGSGEKKKGFLGGLLKRRTGPSVSAAPSSGPQDFGPSNELSRTSTGSASSKLSNSPSIGSLSTYGLVPDRLPADSFGRTWRQGSNYVSEGAISPLQEVSETPFHLDMNLDDMEGIVDPTKANVQPTVPHRANTSSTAQTDATSGSMALQDALMHTSSFATTVSGGESSGSSGSNGQPSAITQGRTLIGEAERLSAPFVRNPFSTGSSVGSLDGAKPATPPSPHTLSPKHHLPPSTQPRRPSQLRNMKMGSVDSEDSEGGPWQPIAPSWAPSTPSGQTMFNDPFNNLPPPAEIPSTNTNANAPATPAGQDGLTSSGFLAPAAVAAAAWAAPESWGVEGDEVSDEDSTTSEEDNWVAEEAESVTDGSVKSPTSPTSPINSPAASKKPPPFGFKSAQNGGAKSARSSSGRPGTGQTRKGKSGGGRPSTAARPGTAGRPGTSGSMNGTAPMHWIRIYRADGSFTLLNLPIATTTAELINILSGQNDAAGKKVGTNMKLYLRERGQDRMLLPSEKPCAIQHRRILQAGYTEAEHPEEIGKEDMAILCRFIWQAPALPIMNPEEESSYDSFEFIDVGRRDLQTIPIFLHLHAHNIIILNVSANPMNDIPLDFIQACTSLKELRMSNMALKRVPNSIRASTTLARLDFSCNRIAELDSVSLNEVETLVSLKVQNNKLTSMPSYFAQMKALKYLNISNNKFESFPSVVCEMSNLVDLDVSFNNITQLPSEMSDLKSLERLALFSNELTSFPPSFSTLKNLRILDVRRNKITDLTAVYALPNLATLQVDHNNIVTLDAQIGANVRQFSVPHNSVTRFTLAPPPNMGITTFLLTSLDLSHGKISTLADDAFNGLSNLVKLNLNFNQFTRLPSTLDRLTNLEYFSCTDNMLASMPPGLGRLQKLKQLNLHNNNLKNLSSELWACGALEVLNVSSNLLEGFEPPPEDLDEAMGTDPAARPSAMALAYKASGIPPAGLSGKRMYLGDNRITDEIFHWVASVPGLKVVNLSFNDIYEIPPDTLGKCDKLEAIYLSGNKLTSLPSEDLEKLVNLKTLFVNGNKLQTLPSELGAIKTLQHLDVGSNVLKYNIANWPYDWNWNWNTALRYLNLSGNKRLEIKPTSAQDMNHASSFRKELSDFTALTQLRVLGLMDVTLRIPSLPDESDEKRVRTSFSSINNMAYGISDMLGTNEHLGMFDLVVPNFRGRDNEALFGMFGRMSPSMHAGKLPRQLQQLFASVLAGQLGKLSPELDPSTALRRTFLNTNRRLFEDCLPGTKARKDSAASFASIDDMFRNWAPAVGSLYRTGSSGAVVYLVDKTLHVGNVGDMLIVISRKGEAELLSKKHDPTEREETARIRRAEAWVSTKGFVNDDKDIDISRAFGYWHNFPAVNAAPETRTRQLTEQDEFVIIGNNALWQTCSYQTAVDIARTEKGDPMMAAQKLRDFAISYGADGSIMVMVVNVSDLFVGPNGNRQRILATATDAATEGVNTTKRVTARRREEVGDRTLNRLQQEIEPPTGQIAIVFTDIVNSTHLWETNPGMPSAIKMHHSLMRRQLRLDGGYEVKTEGDSFMVSFQSVTAALLWCFNCQIGLLSQEWPRELLEAHDGKVVHDSNGVVIQRGLRVRMGVHWGAPECEKDPITRRMDYYGPMVNRAARINASADGGQLMASQDVINEIAAVREYLETADEEALNELQGDLKREILDLRRIGLEVKEMGERKLKGLEVPERLHLLYPKTLSGRLETSNEIRAEVEVNDSRKPEQRMIDIEQVRELSSLTLRLEAVCNLGHTSPPSSPSAPTAHTRELTGSGHAHTHAHGSANANAGGTNRDRERDHSQTVSKKGTPPPHVHLGPVIKEDMSDEELLIIIESLTGRVENALSTLYLKNLGGFASVMAALEQATRIDQKLITHAMSLMNGAFGG</sequence>
<feature type="region of interest" description="Disordered" evidence="4">
    <location>
        <begin position="658"/>
        <end position="680"/>
    </location>
</feature>
<dbReference type="PROSITE" id="PS50125">
    <property type="entry name" value="GUANYLATE_CYCLASE_2"/>
    <property type="match status" value="1"/>
</dbReference>
<dbReference type="Pfam" id="PF23598">
    <property type="entry name" value="LRR_14"/>
    <property type="match status" value="1"/>
</dbReference>
<feature type="compositionally biased region" description="Low complexity" evidence="4">
    <location>
        <begin position="79"/>
        <end position="89"/>
    </location>
</feature>
<dbReference type="SMART" id="SM00364">
    <property type="entry name" value="LRR_BAC"/>
    <property type="match status" value="10"/>
</dbReference>
<dbReference type="FunFam" id="3.80.10.10:FF:000220">
    <property type="entry name" value="Adenylate cyclase AcyA"/>
    <property type="match status" value="1"/>
</dbReference>
<dbReference type="InterPro" id="IPR036457">
    <property type="entry name" value="PPM-type-like_dom_sf"/>
</dbReference>
<dbReference type="FunFam" id="3.80.10.10:FF:000408">
    <property type="entry name" value="Adenylate cyclase"/>
    <property type="match status" value="1"/>
</dbReference>
<dbReference type="GO" id="GO:0035556">
    <property type="term" value="P:intracellular signal transduction"/>
    <property type="evidence" value="ECO:0007669"/>
    <property type="project" value="InterPro"/>
</dbReference>
<dbReference type="GO" id="GO:0005737">
    <property type="term" value="C:cytoplasm"/>
    <property type="evidence" value="ECO:0007669"/>
    <property type="project" value="TreeGrafter"/>
</dbReference>
<dbReference type="STRING" id="1296120.A0A1B9GT36"/>
<evidence type="ECO:0000259" key="6">
    <source>
        <dbReference type="PROSITE" id="PS51746"/>
    </source>
</evidence>
<dbReference type="Gene3D" id="3.60.40.10">
    <property type="entry name" value="PPM-type phosphatase domain"/>
    <property type="match status" value="1"/>
</dbReference>
<reference evidence="8" key="2">
    <citation type="submission" date="2013-12" db="EMBL/GenBank/DDBJ databases">
        <title>Evolution of pathogenesis and genome organization in the Tremellales.</title>
        <authorList>
            <person name="Cuomo C."/>
            <person name="Litvintseva A."/>
            <person name="Heitman J."/>
            <person name="Chen Y."/>
            <person name="Sun S."/>
            <person name="Springer D."/>
            <person name="Dromer F."/>
            <person name="Young S."/>
            <person name="Zeng Q."/>
            <person name="Chapman S."/>
            <person name="Gujja S."/>
            <person name="Saif S."/>
            <person name="Birren B."/>
        </authorList>
    </citation>
    <scope>NUCLEOTIDE SEQUENCE [LARGE SCALE GENOMIC DNA]</scope>
    <source>
        <strain evidence="8">BCC8398</strain>
    </source>
</reference>
<feature type="region of interest" description="Disordered" evidence="4">
    <location>
        <begin position="869"/>
        <end position="979"/>
    </location>
</feature>
<dbReference type="InterPro" id="IPR055414">
    <property type="entry name" value="LRR_R13L4/SHOC2-like"/>
</dbReference>
<dbReference type="SUPFAM" id="SSF52058">
    <property type="entry name" value="L domain-like"/>
    <property type="match status" value="3"/>
</dbReference>
<dbReference type="PANTHER" id="PTHR48051:SF54">
    <property type="entry name" value="LEUCINE-RICH REPEAT-CONTAINING PROTEIN"/>
    <property type="match status" value="1"/>
</dbReference>
<dbReference type="InterPro" id="IPR050216">
    <property type="entry name" value="LRR_domain-containing"/>
</dbReference>
<dbReference type="Pfam" id="PF00481">
    <property type="entry name" value="PP2C"/>
    <property type="match status" value="1"/>
</dbReference>
<dbReference type="Gene3D" id="3.80.10.10">
    <property type="entry name" value="Ribonuclease Inhibitor"/>
    <property type="match status" value="3"/>
</dbReference>
<feature type="compositionally biased region" description="Polar residues" evidence="4">
    <location>
        <begin position="441"/>
        <end position="454"/>
    </location>
</feature>
<feature type="compositionally biased region" description="Basic residues" evidence="4">
    <location>
        <begin position="90"/>
        <end position="108"/>
    </location>
</feature>
<evidence type="ECO:0000313" key="7">
    <source>
        <dbReference type="EMBL" id="OCF34239.1"/>
    </source>
</evidence>
<feature type="compositionally biased region" description="Polar residues" evidence="4">
    <location>
        <begin position="45"/>
        <end position="57"/>
    </location>
</feature>
<feature type="compositionally biased region" description="Low complexity" evidence="4">
    <location>
        <begin position="138"/>
        <end position="164"/>
    </location>
</feature>
<protein>
    <submittedName>
        <fullName evidence="7">Adenylate cyclase</fullName>
    </submittedName>
</protein>
<dbReference type="CDD" id="cd17214">
    <property type="entry name" value="RA_CYR1_like"/>
    <property type="match status" value="1"/>
</dbReference>
<feature type="compositionally biased region" description="Polar residues" evidence="4">
    <location>
        <begin position="377"/>
        <end position="390"/>
    </location>
</feature>
<feature type="region of interest" description="Disordered" evidence="4">
    <location>
        <begin position="733"/>
        <end position="848"/>
    </location>
</feature>
<dbReference type="CDD" id="cd07302">
    <property type="entry name" value="CHD"/>
    <property type="match status" value="1"/>
</dbReference>